<feature type="region of interest" description="Disordered" evidence="1">
    <location>
        <begin position="182"/>
        <end position="202"/>
    </location>
</feature>
<proteinExistence type="predicted"/>
<protein>
    <submittedName>
        <fullName evidence="2">Uncharacterized protein</fullName>
    </submittedName>
</protein>
<accession>A0A1F6V630</accession>
<sequence>MDRRTFLREITGDVVKVAGVAIGAKVLEGVAPGQARKDISEELKDIEPYIKEQLDEIEKRRVETVNLIKKEEIFFEEYLKATEDTKKRAIMASMKGGAVLIKINLDNLEKFSEREVKLVGMDIENNFKNRGQPMGERELAKIDSPMATVAMHRKADEALSEIKQKLEPGRAKMKKMGIDFTNVSTEMKGQPRAPGKGLLDKL</sequence>
<evidence type="ECO:0000256" key="1">
    <source>
        <dbReference type="SAM" id="MobiDB-lite"/>
    </source>
</evidence>
<organism evidence="2 3">
    <name type="scientific">Candidatus Nomurabacteria bacterium RIFCSPHIGHO2_01_FULL_40_24b</name>
    <dbReference type="NCBI Taxonomy" id="1801739"/>
    <lineage>
        <taxon>Bacteria</taxon>
        <taxon>Candidatus Nomuraibacteriota</taxon>
    </lineage>
</organism>
<dbReference type="EMBL" id="MFTP01000022">
    <property type="protein sequence ID" value="OGI65098.1"/>
    <property type="molecule type" value="Genomic_DNA"/>
</dbReference>
<reference evidence="2 3" key="1">
    <citation type="journal article" date="2016" name="Nat. Commun.">
        <title>Thousands of microbial genomes shed light on interconnected biogeochemical processes in an aquifer system.</title>
        <authorList>
            <person name="Anantharaman K."/>
            <person name="Brown C.T."/>
            <person name="Hug L.A."/>
            <person name="Sharon I."/>
            <person name="Castelle C.J."/>
            <person name="Probst A.J."/>
            <person name="Thomas B.C."/>
            <person name="Singh A."/>
            <person name="Wilkins M.J."/>
            <person name="Karaoz U."/>
            <person name="Brodie E.L."/>
            <person name="Williams K.H."/>
            <person name="Hubbard S.S."/>
            <person name="Banfield J.F."/>
        </authorList>
    </citation>
    <scope>NUCLEOTIDE SEQUENCE [LARGE SCALE GENOMIC DNA]</scope>
</reference>
<comment type="caution">
    <text evidence="2">The sequence shown here is derived from an EMBL/GenBank/DDBJ whole genome shotgun (WGS) entry which is preliminary data.</text>
</comment>
<dbReference type="Proteomes" id="UP000177370">
    <property type="component" value="Unassembled WGS sequence"/>
</dbReference>
<name>A0A1F6V630_9BACT</name>
<dbReference type="AlphaFoldDB" id="A0A1F6V630"/>
<evidence type="ECO:0000313" key="3">
    <source>
        <dbReference type="Proteomes" id="UP000177370"/>
    </source>
</evidence>
<evidence type="ECO:0000313" key="2">
    <source>
        <dbReference type="EMBL" id="OGI65098.1"/>
    </source>
</evidence>
<gene>
    <name evidence="2" type="ORF">A2647_04065</name>
</gene>